<evidence type="ECO:0000259" key="9">
    <source>
        <dbReference type="PROSITE" id="PS51192"/>
    </source>
</evidence>
<dbReference type="InterPro" id="IPR038718">
    <property type="entry name" value="SNF2-like_sf"/>
</dbReference>
<dbReference type="GO" id="GO:0005524">
    <property type="term" value="F:ATP binding"/>
    <property type="evidence" value="ECO:0007669"/>
    <property type="project" value="UniProtKB-KW"/>
</dbReference>
<dbReference type="SUPFAM" id="SSF52540">
    <property type="entry name" value="P-loop containing nucleoside triphosphate hydrolases"/>
    <property type="match status" value="2"/>
</dbReference>
<dbReference type="PROSITE" id="PS51194">
    <property type="entry name" value="HELICASE_CTER"/>
    <property type="match status" value="1"/>
</dbReference>
<dbReference type="SMART" id="SM00487">
    <property type="entry name" value="DEXDc"/>
    <property type="match status" value="1"/>
</dbReference>
<keyword evidence="7" id="KW-0175">Coiled coil</keyword>
<evidence type="ECO:0000259" key="10">
    <source>
        <dbReference type="PROSITE" id="PS51194"/>
    </source>
</evidence>
<feature type="domain" description="Helicase C-terminal" evidence="10">
    <location>
        <begin position="411"/>
        <end position="568"/>
    </location>
</feature>
<protein>
    <submittedName>
        <fullName evidence="11">CIC11C00000003540</fullName>
    </submittedName>
</protein>
<evidence type="ECO:0000313" key="12">
    <source>
        <dbReference type="Proteomes" id="UP000182259"/>
    </source>
</evidence>
<keyword evidence="4" id="KW-0378">Hydrolase</keyword>
<dbReference type="Pfam" id="PF00271">
    <property type="entry name" value="Helicase_C"/>
    <property type="match status" value="1"/>
</dbReference>
<reference evidence="11 12" key="1">
    <citation type="submission" date="2016-10" db="EMBL/GenBank/DDBJ databases">
        <authorList>
            <person name="de Groot N.N."/>
        </authorList>
    </citation>
    <scope>NUCLEOTIDE SEQUENCE [LARGE SCALE GENOMIC DNA]</scope>
    <source>
        <strain evidence="11 12">PYCC 4715</strain>
    </source>
</reference>
<dbReference type="PROSITE" id="PS51192">
    <property type="entry name" value="HELICASE_ATP_BIND_1"/>
    <property type="match status" value="1"/>
</dbReference>
<keyword evidence="8" id="KW-0539">Nucleus</keyword>
<gene>
    <name evidence="11" type="ORF">SAMEA4029009_CIC11G00000003540</name>
</gene>
<comment type="subcellular location">
    <subcellularLocation>
        <location evidence="1">Nucleus</location>
    </subcellularLocation>
</comment>
<dbReference type="SMART" id="SM00490">
    <property type="entry name" value="HELICc"/>
    <property type="match status" value="1"/>
</dbReference>
<feature type="domain" description="Helicase ATP-binding" evidence="9">
    <location>
        <begin position="44"/>
        <end position="206"/>
    </location>
</feature>
<comment type="similarity">
    <text evidence="2">Belongs to the SNF2/RAD54 helicase family.</text>
</comment>
<dbReference type="InterPro" id="IPR001650">
    <property type="entry name" value="Helicase_C-like"/>
</dbReference>
<evidence type="ECO:0000256" key="1">
    <source>
        <dbReference type="ARBA" id="ARBA00004123"/>
    </source>
</evidence>
<organism evidence="11 12">
    <name type="scientific">Sungouiella intermedia</name>
    <dbReference type="NCBI Taxonomy" id="45354"/>
    <lineage>
        <taxon>Eukaryota</taxon>
        <taxon>Fungi</taxon>
        <taxon>Dikarya</taxon>
        <taxon>Ascomycota</taxon>
        <taxon>Saccharomycotina</taxon>
        <taxon>Pichiomycetes</taxon>
        <taxon>Metschnikowiaceae</taxon>
        <taxon>Sungouiella</taxon>
    </lineage>
</organism>
<evidence type="ECO:0000256" key="3">
    <source>
        <dbReference type="ARBA" id="ARBA00022741"/>
    </source>
</evidence>
<evidence type="ECO:0000256" key="7">
    <source>
        <dbReference type="ARBA" id="ARBA00023054"/>
    </source>
</evidence>
<evidence type="ECO:0000256" key="8">
    <source>
        <dbReference type="ARBA" id="ARBA00023242"/>
    </source>
</evidence>
<evidence type="ECO:0000256" key="6">
    <source>
        <dbReference type="ARBA" id="ARBA00022840"/>
    </source>
</evidence>
<evidence type="ECO:0000256" key="2">
    <source>
        <dbReference type="ARBA" id="ARBA00007025"/>
    </source>
</evidence>
<dbReference type="Proteomes" id="UP000182259">
    <property type="component" value="Chromosome I"/>
</dbReference>
<keyword evidence="3" id="KW-0547">Nucleotide-binding</keyword>
<proteinExistence type="inferred from homology"/>
<dbReference type="Pfam" id="PF00176">
    <property type="entry name" value="SNF2-rel_dom"/>
    <property type="match status" value="1"/>
</dbReference>
<dbReference type="InterPro" id="IPR014001">
    <property type="entry name" value="Helicase_ATP-bd"/>
</dbReference>
<dbReference type="InterPro" id="IPR000330">
    <property type="entry name" value="SNF2_N"/>
</dbReference>
<keyword evidence="6" id="KW-0067">ATP-binding</keyword>
<sequence>MSKETASTKHAIEAAQTSHKQNQPILVSGCTMKDYQLDGLEWLIALYENGLNGILADEMGLGKTLQCIALIAYLLENGVKGPFLVVAPLSTVPNWCREFARFAPKIKVLQYTGSKDYRKRFSFGKTLKAQVVVTSYDLVIKDIRKFQRAKWTYLTVDEGHRLKNFNCTLIRLLKKLDVGNRLLLTGTPLQNNLKELWSLLNFILPDIFHDLELFELWFDFDNLEDSVGDTSHEEKRLIQAKIQELFVKNLHSVLKPFLLRRIKKDVMKGLPPKKEYILFSSLTPMQSVFYKAIMDDYLPDMVLTSYIKEIEESSDNETFYSVNEHSNNEVIEILSDDGDNEHLSEKDEAYKIIKGLFNKFVALVKVMPLKNKIMQMRKVCNTHLSYFNPYEGNNDAAIAKELMETSGKFQMLLQLLRRLVAEGHKVLVFSQFTTALDYIRIVLDNEGFLCNQFDGRTKHEVREEEIEEFSRDGPDSLQVFLLSTRSGGLGINLVKADTVILFDNDWNPQMDIQAIDRAHRIGQTRPVKVFRFVVRQTVEELLILRSFSKRLLERMVIQDGDFHLGGVARKLAEKNIEISSKTKMSTILELSEKFNLQGSTKDRKTTGQYNDIVLQPHSVEEPLTVEEMDELMDRSDAAYTRSNFSFANVTTFETSQLETQS</sequence>
<dbReference type="GO" id="GO:0016787">
    <property type="term" value="F:hydrolase activity"/>
    <property type="evidence" value="ECO:0007669"/>
    <property type="project" value="UniProtKB-KW"/>
</dbReference>
<dbReference type="GO" id="GO:0005634">
    <property type="term" value="C:nucleus"/>
    <property type="evidence" value="ECO:0007669"/>
    <property type="project" value="UniProtKB-SubCell"/>
</dbReference>
<dbReference type="Gene3D" id="3.40.50.300">
    <property type="entry name" value="P-loop containing nucleotide triphosphate hydrolases"/>
    <property type="match status" value="1"/>
</dbReference>
<dbReference type="EMBL" id="LT635764">
    <property type="protein sequence ID" value="SGZ48952.1"/>
    <property type="molecule type" value="Genomic_DNA"/>
</dbReference>
<dbReference type="GO" id="GO:0004386">
    <property type="term" value="F:helicase activity"/>
    <property type="evidence" value="ECO:0007669"/>
    <property type="project" value="UniProtKB-KW"/>
</dbReference>
<dbReference type="PANTHER" id="PTHR10799">
    <property type="entry name" value="SNF2/RAD54 HELICASE FAMILY"/>
    <property type="match status" value="1"/>
</dbReference>
<dbReference type="FunFam" id="3.40.50.10810:FF:000015">
    <property type="entry name" value="lymphoid-specific helicase isoform X1"/>
    <property type="match status" value="1"/>
</dbReference>
<dbReference type="InterPro" id="IPR027417">
    <property type="entry name" value="P-loop_NTPase"/>
</dbReference>
<evidence type="ECO:0000313" key="11">
    <source>
        <dbReference type="EMBL" id="SGZ48952.1"/>
    </source>
</evidence>
<evidence type="ECO:0000256" key="5">
    <source>
        <dbReference type="ARBA" id="ARBA00022806"/>
    </source>
</evidence>
<dbReference type="AlphaFoldDB" id="A0A1L0BD11"/>
<dbReference type="Gene3D" id="3.40.50.10810">
    <property type="entry name" value="Tandem AAA-ATPase domain"/>
    <property type="match status" value="1"/>
</dbReference>
<accession>A0A1L0BD11</accession>
<keyword evidence="5" id="KW-0347">Helicase</keyword>
<name>A0A1L0BD11_9ASCO</name>
<dbReference type="CDD" id="cd18793">
    <property type="entry name" value="SF2_C_SNF"/>
    <property type="match status" value="1"/>
</dbReference>
<evidence type="ECO:0000256" key="4">
    <source>
        <dbReference type="ARBA" id="ARBA00022801"/>
    </source>
</evidence>
<dbReference type="InterPro" id="IPR049730">
    <property type="entry name" value="SNF2/RAD54-like_C"/>
</dbReference>